<accession>W8CZK8</accession>
<evidence type="ECO:0000313" key="1">
    <source>
        <dbReference type="EMBL" id="AGX01751.1"/>
    </source>
</evidence>
<protein>
    <submittedName>
        <fullName evidence="1">Uncharacterized protein</fullName>
    </submittedName>
</protein>
<dbReference type="KEGG" id="vg:18500928"/>
<evidence type="ECO:0000313" key="2">
    <source>
        <dbReference type="Proteomes" id="UP000204235"/>
    </source>
</evidence>
<organism evidence="1 2">
    <name type="scientific">Erwinia phage PhiEaH1</name>
    <dbReference type="NCBI Taxonomy" id="1401669"/>
    <lineage>
        <taxon>Viruses</taxon>
        <taxon>Duplodnaviria</taxon>
        <taxon>Heunggongvirae</taxon>
        <taxon>Uroviricota</taxon>
        <taxon>Caudoviricetes</taxon>
        <taxon>Chimalliviridae</taxon>
        <taxon>Iapetusvirus</taxon>
        <taxon>Iapetusvirus EaH1</taxon>
    </lineage>
</organism>
<dbReference type="GeneID" id="18500928"/>
<dbReference type="Proteomes" id="UP000204235">
    <property type="component" value="Segment"/>
</dbReference>
<proteinExistence type="predicted"/>
<sequence length="138" mass="16264">MSRRQEIELIDIAIRNRDIGEYAMKSFIGSRTFCKAAVLASFITAKSEDRLHMRMSLYYELADYVEEAICDQLRIDSHNLTESEVEQIRGKVYREIHQVAKWLRNKTHNYADRVQDIKEVRVAPDFARGILVVRFEPR</sequence>
<keyword evidence="2" id="KW-1185">Reference proteome</keyword>
<name>W8CZK8_9CAUD</name>
<dbReference type="RefSeq" id="YP_009010082.1">
    <property type="nucleotide sequence ID" value="NC_023610.1"/>
</dbReference>
<dbReference type="EMBL" id="KF623294">
    <property type="protein sequence ID" value="AGX01751.1"/>
    <property type="molecule type" value="Genomic_DNA"/>
</dbReference>
<reference evidence="1 2" key="1">
    <citation type="journal article" date="2014" name="FEMS Microbiol. Lett.">
        <title>The genome of the Erwinia amylovora phage PhiEaH1 reveals greater diversity and broadens the applicability of phages for the treatment of fire blight.</title>
        <authorList>
            <person name="Meczker K."/>
            <person name="Domotor D."/>
            <person name="Vass J."/>
            <person name="Rakhely G."/>
            <person name="Schneider G."/>
            <person name="Kovacs T."/>
        </authorList>
    </citation>
    <scope>NUCLEOTIDE SEQUENCE [LARGE SCALE GENOMIC DNA]</scope>
</reference>